<dbReference type="HAMAP" id="MF_02027">
    <property type="entry name" value="WecD_RffC"/>
    <property type="match status" value="1"/>
</dbReference>
<dbReference type="NCBIfam" id="NF008212">
    <property type="entry name" value="PRK10975.1"/>
    <property type="match status" value="1"/>
</dbReference>
<evidence type="ECO:0000256" key="1">
    <source>
        <dbReference type="ARBA" id="ARBA00022679"/>
    </source>
</evidence>
<sequence>MTEIALSAGEPSPARIHAHIEPLSWESRFFNLNSGKLDFSPSAPLLTADALNAYALTQAKIPADNMRLADALADCGFRLVEGEVDLCLELEALPTAEEPSRPRVAESADIPALRAAAAQVFALSRFRAPWYRPEDSGRFYAQWVENAVLGVFDHQCLLLENAAGEPQGWVTLRRLNAGEARIGLLAVWPGAAARGIGTQLMSAAETWCRRQGIQRLWVATQAGNVAALRLYLRRGARIMSTAYWLYR</sequence>
<comment type="caution">
    <text evidence="5">The sequence shown here is derived from an EMBL/GenBank/DDBJ whole genome shotgun (WGS) entry which is preliminary data.</text>
</comment>
<dbReference type="NCBIfam" id="TIGR02382">
    <property type="entry name" value="wecD_rffC"/>
    <property type="match status" value="1"/>
</dbReference>
<feature type="binding site" evidence="3">
    <location>
        <position position="224"/>
    </location>
    <ligand>
        <name>acetyl-CoA</name>
        <dbReference type="ChEBI" id="CHEBI:57288"/>
    </ligand>
</feature>
<dbReference type="Gene3D" id="3.40.630.30">
    <property type="match status" value="1"/>
</dbReference>
<keyword evidence="1 3" id="KW-0808">Transferase</keyword>
<keyword evidence="6" id="KW-1185">Reference proteome</keyword>
<dbReference type="UniPathway" id="UPA00566"/>
<evidence type="ECO:0000256" key="3">
    <source>
        <dbReference type="HAMAP-Rule" id="MF_02027"/>
    </source>
</evidence>
<dbReference type="PANTHER" id="PTHR43877:SF2">
    <property type="entry name" value="AMINOALKYLPHOSPHONATE N-ACETYLTRANSFERASE-RELATED"/>
    <property type="match status" value="1"/>
</dbReference>
<organism evidence="5 6">
    <name type="scientific">Brenneria corticis</name>
    <dbReference type="NCBI Taxonomy" id="2173106"/>
    <lineage>
        <taxon>Bacteria</taxon>
        <taxon>Pseudomonadati</taxon>
        <taxon>Pseudomonadota</taxon>
        <taxon>Gammaproteobacteria</taxon>
        <taxon>Enterobacterales</taxon>
        <taxon>Pectobacteriaceae</taxon>
        <taxon>Brenneria</taxon>
    </lineage>
</organism>
<dbReference type="PROSITE" id="PS51186">
    <property type="entry name" value="GNAT"/>
    <property type="match status" value="1"/>
</dbReference>
<reference evidence="5 6" key="1">
    <citation type="submission" date="2018-04" db="EMBL/GenBank/DDBJ databases">
        <title>Brenneria corticis sp.nov.</title>
        <authorList>
            <person name="Li Y."/>
        </authorList>
    </citation>
    <scope>NUCLEOTIDE SEQUENCE [LARGE SCALE GENOMIC DNA]</scope>
    <source>
        <strain evidence="5 6">CFCC 11842</strain>
    </source>
</reference>
<evidence type="ECO:0000313" key="5">
    <source>
        <dbReference type="EMBL" id="PWC14637.1"/>
    </source>
</evidence>
<evidence type="ECO:0000259" key="4">
    <source>
        <dbReference type="PROSITE" id="PS51186"/>
    </source>
</evidence>
<dbReference type="EMBL" id="QDKH01000013">
    <property type="protein sequence ID" value="PWC14637.1"/>
    <property type="molecule type" value="Genomic_DNA"/>
</dbReference>
<comment type="function">
    <text evidence="3">Catalyzes the acetylation of dTDP-fucosamine (dTDP-4-amino-4,6-dideoxy-D-galactose) to dTDP-Fuc4NAc, which is utilized in the biosynthesis of the enterobacterial common antigen (ECA).</text>
</comment>
<comment type="caution">
    <text evidence="3">Lacks conserved residue(s) required for the propagation of feature annotation.</text>
</comment>
<dbReference type="RefSeq" id="WP_136166740.1">
    <property type="nucleotide sequence ID" value="NZ_KZ819080.1"/>
</dbReference>
<dbReference type="Proteomes" id="UP000296159">
    <property type="component" value="Unassembled WGS sequence"/>
</dbReference>
<feature type="active site" description="Proton donor" evidence="3">
    <location>
        <position position="231"/>
    </location>
</feature>
<comment type="subunit">
    <text evidence="3">Homodimer.</text>
</comment>
<name>A0A2U1TYZ9_9GAMM</name>
<evidence type="ECO:0000256" key="2">
    <source>
        <dbReference type="ARBA" id="ARBA00023315"/>
    </source>
</evidence>
<dbReference type="InterPro" id="IPR050832">
    <property type="entry name" value="Bact_Acetyltransf"/>
</dbReference>
<dbReference type="InterPro" id="IPR016181">
    <property type="entry name" value="Acyl_CoA_acyltransferase"/>
</dbReference>
<dbReference type="InterPro" id="IPR012752">
    <property type="entry name" value="AcTrfase_WecD"/>
</dbReference>
<protein>
    <recommendedName>
        <fullName evidence="3">dTDP-fucosamine acetyltransferase</fullName>
        <ecNumber evidence="3">2.3.1.210</ecNumber>
    </recommendedName>
    <alternativeName>
        <fullName evidence="3">TDP-fucosamine acetyltransferase</fullName>
    </alternativeName>
    <alternativeName>
        <fullName evidence="3">dTDP-4-amino-4,6-dideoxy-D-galactose acyltransferase</fullName>
    </alternativeName>
</protein>
<keyword evidence="2 3" id="KW-0012">Acyltransferase</keyword>
<dbReference type="AlphaFoldDB" id="A0A2U1TYZ9"/>
<dbReference type="InterPro" id="IPR000182">
    <property type="entry name" value="GNAT_dom"/>
</dbReference>
<comment type="similarity">
    <text evidence="3">Belongs to the WecD family.</text>
</comment>
<dbReference type="GO" id="GO:0009246">
    <property type="term" value="P:enterobacterial common antigen biosynthetic process"/>
    <property type="evidence" value="ECO:0007669"/>
    <property type="project" value="UniProtKB-UniRule"/>
</dbReference>
<dbReference type="PANTHER" id="PTHR43877">
    <property type="entry name" value="AMINOALKYLPHOSPHONATE N-ACETYLTRANSFERASE-RELATED-RELATED"/>
    <property type="match status" value="1"/>
</dbReference>
<dbReference type="GO" id="GO:0008080">
    <property type="term" value="F:N-acetyltransferase activity"/>
    <property type="evidence" value="ECO:0007669"/>
    <property type="project" value="InterPro"/>
</dbReference>
<dbReference type="Pfam" id="PF00583">
    <property type="entry name" value="Acetyltransf_1"/>
    <property type="match status" value="1"/>
</dbReference>
<gene>
    <name evidence="3" type="primary">wecD</name>
    <name evidence="5" type="ORF">DDT56_12340</name>
</gene>
<comment type="pathway">
    <text evidence="3">Bacterial outer membrane biogenesis; enterobacterial common antigen biosynthesis.</text>
</comment>
<comment type="catalytic activity">
    <reaction evidence="3">
        <text>dTDP-4-amino-4,6-dideoxy-alpha-D-galactose + acetyl-CoA = dTDP-4-acetamido-4,6-dideoxy-alpha-D-galactose + CoA + H(+)</text>
        <dbReference type="Rhea" id="RHEA:34443"/>
        <dbReference type="ChEBI" id="CHEBI:15378"/>
        <dbReference type="ChEBI" id="CHEBI:57287"/>
        <dbReference type="ChEBI" id="CHEBI:57288"/>
        <dbReference type="ChEBI" id="CHEBI:68492"/>
        <dbReference type="ChEBI" id="CHEBI:68493"/>
        <dbReference type="EC" id="2.3.1.210"/>
    </reaction>
</comment>
<dbReference type="SUPFAM" id="SSF55729">
    <property type="entry name" value="Acyl-CoA N-acyltransferases (Nat)"/>
    <property type="match status" value="1"/>
</dbReference>
<proteinExistence type="inferred from homology"/>
<evidence type="ECO:0000313" key="6">
    <source>
        <dbReference type="Proteomes" id="UP000296159"/>
    </source>
</evidence>
<accession>A0A2U1TYZ9</accession>
<feature type="domain" description="N-acetyltransferase" evidence="4">
    <location>
        <begin position="111"/>
        <end position="247"/>
    </location>
</feature>
<dbReference type="CDD" id="cd04301">
    <property type="entry name" value="NAT_SF"/>
    <property type="match status" value="1"/>
</dbReference>
<dbReference type="EC" id="2.3.1.210" evidence="3"/>